<dbReference type="SUPFAM" id="SSF63825">
    <property type="entry name" value="YWTD domain"/>
    <property type="match status" value="1"/>
</dbReference>
<sequence length="449" mass="49026">MVAARTTTTTTGTRGRRPHKARTFLTYSVPGGASRAAESISLRALRVAAPRTLTSPAVDAVAHTPELVAQVFAVLRHDEVQQAKRATRCWFEVSRTVQTAARLLVASPSRVRLEASDGATTSHGMARRPAHRRSRSAPPQPRKTIDPRHWCSSMARARRPQHFPRVDDRPYRRAAHQGDPPQALGDWDAATKSRALYVANWEGDAILEYGVGLDDSVAFRGVFASDPRLRHPEGMVFWKGALRVCASYHSTIVALGPDGRVDDKRAVRLRSTDWCWGLAVDPASDRLLVSSSPPYDFQADLPGENPHVNKRGAVLEIDEVREASKYRHAVRVRCPGLTRPGGLAVAPPKHPKAGQVFVTEYGSEGRSGRVLALSGGGSSVYLDFTDLPCHAGTPQDLVNPWTLAFGPAGDSLYVATDPNHRTVHRFDAAGKLVRAERCADEAPNYLLCV</sequence>
<dbReference type="AlphaFoldDB" id="A0A8J2WTF1"/>
<evidence type="ECO:0000313" key="2">
    <source>
        <dbReference type="EMBL" id="CAH0367567.1"/>
    </source>
</evidence>
<feature type="compositionally biased region" description="Basic residues" evidence="1">
    <location>
        <begin position="125"/>
        <end position="135"/>
    </location>
</feature>
<evidence type="ECO:0000256" key="1">
    <source>
        <dbReference type="SAM" id="MobiDB-lite"/>
    </source>
</evidence>
<dbReference type="InterPro" id="IPR011042">
    <property type="entry name" value="6-blade_b-propeller_TolB-like"/>
</dbReference>
<feature type="region of interest" description="Disordered" evidence="1">
    <location>
        <begin position="114"/>
        <end position="147"/>
    </location>
</feature>
<dbReference type="Gene3D" id="2.120.10.30">
    <property type="entry name" value="TolB, C-terminal domain"/>
    <property type="match status" value="1"/>
</dbReference>
<name>A0A8J2WTF1_9STRA</name>
<accession>A0A8J2WTF1</accession>
<protein>
    <submittedName>
        <fullName evidence="2">Uncharacterized protein</fullName>
    </submittedName>
</protein>
<dbReference type="Proteomes" id="UP000789595">
    <property type="component" value="Unassembled WGS sequence"/>
</dbReference>
<proteinExistence type="predicted"/>
<evidence type="ECO:0000313" key="3">
    <source>
        <dbReference type="Proteomes" id="UP000789595"/>
    </source>
</evidence>
<keyword evidence="3" id="KW-1185">Reference proteome</keyword>
<comment type="caution">
    <text evidence="2">The sequence shown here is derived from an EMBL/GenBank/DDBJ whole genome shotgun (WGS) entry which is preliminary data.</text>
</comment>
<organism evidence="2 3">
    <name type="scientific">Pelagomonas calceolata</name>
    <dbReference type="NCBI Taxonomy" id="35677"/>
    <lineage>
        <taxon>Eukaryota</taxon>
        <taxon>Sar</taxon>
        <taxon>Stramenopiles</taxon>
        <taxon>Ochrophyta</taxon>
        <taxon>Pelagophyceae</taxon>
        <taxon>Pelagomonadales</taxon>
        <taxon>Pelagomonadaceae</taxon>
        <taxon>Pelagomonas</taxon>
    </lineage>
</organism>
<reference evidence="2" key="1">
    <citation type="submission" date="2021-11" db="EMBL/GenBank/DDBJ databases">
        <authorList>
            <consortium name="Genoscope - CEA"/>
            <person name="William W."/>
        </authorList>
    </citation>
    <scope>NUCLEOTIDE SEQUENCE</scope>
</reference>
<dbReference type="EMBL" id="CAKKNE010000002">
    <property type="protein sequence ID" value="CAH0367567.1"/>
    <property type="molecule type" value="Genomic_DNA"/>
</dbReference>
<gene>
    <name evidence="2" type="ORF">PECAL_2P05940</name>
</gene>